<gene>
    <name evidence="2" type="ORF">HETIRDRAFT_441042</name>
</gene>
<name>W4JZA6_HETIT</name>
<protein>
    <submittedName>
        <fullName evidence="2">Uncharacterized protein</fullName>
    </submittedName>
</protein>
<dbReference type="KEGG" id="hir:HETIRDRAFT_441042"/>
<keyword evidence="1" id="KW-1133">Transmembrane helix</keyword>
<keyword evidence="1" id="KW-0472">Membrane</keyword>
<dbReference type="GeneID" id="20675321"/>
<dbReference type="InParanoid" id="W4JZA6"/>
<evidence type="ECO:0000256" key="1">
    <source>
        <dbReference type="SAM" id="Phobius"/>
    </source>
</evidence>
<reference evidence="2 3" key="1">
    <citation type="journal article" date="2012" name="New Phytol.">
        <title>Insight into trade-off between wood decay and parasitism from the genome of a fungal forest pathogen.</title>
        <authorList>
            <person name="Olson A."/>
            <person name="Aerts A."/>
            <person name="Asiegbu F."/>
            <person name="Belbahri L."/>
            <person name="Bouzid O."/>
            <person name="Broberg A."/>
            <person name="Canback B."/>
            <person name="Coutinho P.M."/>
            <person name="Cullen D."/>
            <person name="Dalman K."/>
            <person name="Deflorio G."/>
            <person name="van Diepen L.T."/>
            <person name="Dunand C."/>
            <person name="Duplessis S."/>
            <person name="Durling M."/>
            <person name="Gonthier P."/>
            <person name="Grimwood J."/>
            <person name="Fossdal C.G."/>
            <person name="Hansson D."/>
            <person name="Henrissat B."/>
            <person name="Hietala A."/>
            <person name="Himmelstrand K."/>
            <person name="Hoffmeister D."/>
            <person name="Hogberg N."/>
            <person name="James T.Y."/>
            <person name="Karlsson M."/>
            <person name="Kohler A."/>
            <person name="Kues U."/>
            <person name="Lee Y.H."/>
            <person name="Lin Y.C."/>
            <person name="Lind M."/>
            <person name="Lindquist E."/>
            <person name="Lombard V."/>
            <person name="Lucas S."/>
            <person name="Lunden K."/>
            <person name="Morin E."/>
            <person name="Murat C."/>
            <person name="Park J."/>
            <person name="Raffaello T."/>
            <person name="Rouze P."/>
            <person name="Salamov A."/>
            <person name="Schmutz J."/>
            <person name="Solheim H."/>
            <person name="Stahlberg J."/>
            <person name="Velez H."/>
            <person name="de Vries R.P."/>
            <person name="Wiebenga A."/>
            <person name="Woodward S."/>
            <person name="Yakovlev I."/>
            <person name="Garbelotto M."/>
            <person name="Martin F."/>
            <person name="Grigoriev I.V."/>
            <person name="Stenlid J."/>
        </authorList>
    </citation>
    <scope>NUCLEOTIDE SEQUENCE [LARGE SCALE GENOMIC DNA]</scope>
    <source>
        <strain evidence="2 3">TC 32-1</strain>
    </source>
</reference>
<dbReference type="EMBL" id="KI925461">
    <property type="protein sequence ID" value="ETW78784.1"/>
    <property type="molecule type" value="Genomic_DNA"/>
</dbReference>
<dbReference type="Proteomes" id="UP000030671">
    <property type="component" value="Unassembled WGS sequence"/>
</dbReference>
<dbReference type="AlphaFoldDB" id="W4JZA6"/>
<organism evidence="2 3">
    <name type="scientific">Heterobasidion irregulare (strain TC 32-1)</name>
    <dbReference type="NCBI Taxonomy" id="747525"/>
    <lineage>
        <taxon>Eukaryota</taxon>
        <taxon>Fungi</taxon>
        <taxon>Dikarya</taxon>
        <taxon>Basidiomycota</taxon>
        <taxon>Agaricomycotina</taxon>
        <taxon>Agaricomycetes</taxon>
        <taxon>Russulales</taxon>
        <taxon>Bondarzewiaceae</taxon>
        <taxon>Heterobasidion</taxon>
        <taxon>Heterobasidion annosum species complex</taxon>
    </lineage>
</organism>
<keyword evidence="1" id="KW-0812">Transmembrane</keyword>
<feature type="transmembrane region" description="Helical" evidence="1">
    <location>
        <begin position="67"/>
        <end position="90"/>
    </location>
</feature>
<evidence type="ECO:0000313" key="3">
    <source>
        <dbReference type="Proteomes" id="UP000030671"/>
    </source>
</evidence>
<sequence>MTCQVGVFTLRPFVQQGPLQDRSSSAAIQIFRHRCGAVRGPGLVAPPTSERGDLHTLLHSLTLRACFVPSLAILGLVLIHLLFSPIFLVIPAAH</sequence>
<dbReference type="HOGENOM" id="CLU_2386443_0_0_1"/>
<evidence type="ECO:0000313" key="2">
    <source>
        <dbReference type="EMBL" id="ETW78784.1"/>
    </source>
</evidence>
<keyword evidence="3" id="KW-1185">Reference proteome</keyword>
<proteinExistence type="predicted"/>
<accession>W4JZA6</accession>
<dbReference type="RefSeq" id="XP_009549094.1">
    <property type="nucleotide sequence ID" value="XM_009550799.1"/>
</dbReference>